<protein>
    <submittedName>
        <fullName evidence="2">Uncharacterized protein</fullName>
    </submittedName>
</protein>
<evidence type="ECO:0000313" key="3">
    <source>
        <dbReference type="Proteomes" id="UP001341840"/>
    </source>
</evidence>
<reference evidence="2 3" key="1">
    <citation type="journal article" date="2023" name="Plants (Basel)">
        <title>Bridging the Gap: Combining Genomics and Transcriptomics Approaches to Understand Stylosanthes scabra, an Orphan Legume from the Brazilian Caatinga.</title>
        <authorList>
            <person name="Ferreira-Neto J.R.C."/>
            <person name="da Silva M.D."/>
            <person name="Binneck E."/>
            <person name="de Melo N.F."/>
            <person name="da Silva R.H."/>
            <person name="de Melo A.L.T.M."/>
            <person name="Pandolfi V."/>
            <person name="Bustamante F.O."/>
            <person name="Brasileiro-Vidal A.C."/>
            <person name="Benko-Iseppon A.M."/>
        </authorList>
    </citation>
    <scope>NUCLEOTIDE SEQUENCE [LARGE SCALE GENOMIC DNA]</scope>
    <source>
        <tissue evidence="2">Leaves</tissue>
    </source>
</reference>
<organism evidence="2 3">
    <name type="scientific">Stylosanthes scabra</name>
    <dbReference type="NCBI Taxonomy" id="79078"/>
    <lineage>
        <taxon>Eukaryota</taxon>
        <taxon>Viridiplantae</taxon>
        <taxon>Streptophyta</taxon>
        <taxon>Embryophyta</taxon>
        <taxon>Tracheophyta</taxon>
        <taxon>Spermatophyta</taxon>
        <taxon>Magnoliopsida</taxon>
        <taxon>eudicotyledons</taxon>
        <taxon>Gunneridae</taxon>
        <taxon>Pentapetalae</taxon>
        <taxon>rosids</taxon>
        <taxon>fabids</taxon>
        <taxon>Fabales</taxon>
        <taxon>Fabaceae</taxon>
        <taxon>Papilionoideae</taxon>
        <taxon>50 kb inversion clade</taxon>
        <taxon>dalbergioids sensu lato</taxon>
        <taxon>Dalbergieae</taxon>
        <taxon>Pterocarpus clade</taxon>
        <taxon>Stylosanthes</taxon>
    </lineage>
</organism>
<feature type="region of interest" description="Disordered" evidence="1">
    <location>
        <begin position="1"/>
        <end position="24"/>
    </location>
</feature>
<dbReference type="EMBL" id="JASCZI010092323">
    <property type="protein sequence ID" value="MED6152227.1"/>
    <property type="molecule type" value="Genomic_DNA"/>
</dbReference>
<evidence type="ECO:0000313" key="2">
    <source>
        <dbReference type="EMBL" id="MED6152227.1"/>
    </source>
</evidence>
<proteinExistence type="predicted"/>
<keyword evidence="3" id="KW-1185">Reference proteome</keyword>
<evidence type="ECO:0000256" key="1">
    <source>
        <dbReference type="SAM" id="MobiDB-lite"/>
    </source>
</evidence>
<gene>
    <name evidence="2" type="ORF">PIB30_089859</name>
</gene>
<sequence length="125" mass="13956">MRNTGGSSELEMKMGKLEKDDDRWVMAPAESRRDGDGGGVCGGVNGVSCDGDGWTMSHVNPVSDPSSLRIFRIGFRILPRFCGSDPIHEQPYLLIDGRFRRLLCWQVHQIVQVKPLVSGYHSHED</sequence>
<dbReference type="Proteomes" id="UP001341840">
    <property type="component" value="Unassembled WGS sequence"/>
</dbReference>
<accession>A0ABU6TTL3</accession>
<feature type="compositionally biased region" description="Basic and acidic residues" evidence="1">
    <location>
        <begin position="10"/>
        <end position="24"/>
    </location>
</feature>
<name>A0ABU6TTL3_9FABA</name>
<comment type="caution">
    <text evidence="2">The sequence shown here is derived from an EMBL/GenBank/DDBJ whole genome shotgun (WGS) entry which is preliminary data.</text>
</comment>